<dbReference type="EMBL" id="CP038634">
    <property type="protein sequence ID" value="QBY50153.1"/>
    <property type="molecule type" value="Genomic_DNA"/>
</dbReference>
<dbReference type="AlphaFoldDB" id="A0A4P7LB12"/>
<proteinExistence type="predicted"/>
<dbReference type="SUPFAM" id="SSF53383">
    <property type="entry name" value="PLP-dependent transferases"/>
    <property type="match status" value="1"/>
</dbReference>
<evidence type="ECO:0000256" key="2">
    <source>
        <dbReference type="ARBA" id="ARBA00022679"/>
    </source>
</evidence>
<dbReference type="PANTHER" id="PTHR13693:SF100">
    <property type="entry name" value="8-AMINO-7-OXONONANOATE SYNTHASE"/>
    <property type="match status" value="1"/>
</dbReference>
<dbReference type="Pfam" id="PF00155">
    <property type="entry name" value="Aminotran_1_2"/>
    <property type="match status" value="1"/>
</dbReference>
<dbReference type="Gene3D" id="3.90.1150.10">
    <property type="entry name" value="Aspartate Aminotransferase, domain 1"/>
    <property type="match status" value="1"/>
</dbReference>
<sequence length="434" mass="46928">MFSAVQRPQPTHPVPCPPRSVTTPPLPQWIAARMSEHFDARLGKLWGGDHLLHGRKPGPDALHLSSNDYLCLLGERPLLEAQARALLNEQPELLMSSVFQYGETPQRHVERKLANLMQAEDGLIAQSGWAANVGLVQCIAGPGVPVYIDMNGHASLWEGITAAGAQAVPIRHNDVGHARRQAERFGPGVIMVDAVYSTTGSVAPLEEYVAVAEATGSVLVVDESHSLGTHGPSGGGLVPALGLSERVHFRTASLAKAFAGRAGFVTCSSTFKDFFAVESRPAIFSSGLLRHEVAWFDAAIDFIAAADQRREQLHAITRTTREAIGALGYNISDGSEQIIGLEAGTEPQVMVLRNALQQRGIFGAVFCSPATPKNRALMRLTLHAKLSAGEIDRLVSVLASIRDEVRLEEWSSTRRSRRKSPNPKEELAASSREE</sequence>
<evidence type="ECO:0000256" key="4">
    <source>
        <dbReference type="SAM" id="MobiDB-lite"/>
    </source>
</evidence>
<dbReference type="NCBIfam" id="NF005526">
    <property type="entry name" value="PRK07179.1"/>
    <property type="match status" value="1"/>
</dbReference>
<reference evidence="6 7" key="1">
    <citation type="submission" date="2019-03" db="EMBL/GenBank/DDBJ databases">
        <title>Efficiently degradation of phenoxyalkanoic acid herbicides by Cupriavidus oxalaticus strain X32.</title>
        <authorList>
            <person name="Sheng X."/>
        </authorList>
    </citation>
    <scope>NUCLEOTIDE SEQUENCE [LARGE SCALE GENOMIC DNA]</scope>
    <source>
        <strain evidence="6 7">X32</strain>
    </source>
</reference>
<dbReference type="OrthoDB" id="9807157at2"/>
<dbReference type="InterPro" id="IPR015424">
    <property type="entry name" value="PyrdxlP-dep_Trfase"/>
</dbReference>
<dbReference type="InterPro" id="IPR015422">
    <property type="entry name" value="PyrdxlP-dep_Trfase_small"/>
</dbReference>
<dbReference type="InterPro" id="IPR004839">
    <property type="entry name" value="Aminotransferase_I/II_large"/>
</dbReference>
<comment type="cofactor">
    <cofactor evidence="1">
        <name>pyridoxal 5'-phosphate</name>
        <dbReference type="ChEBI" id="CHEBI:597326"/>
    </cofactor>
</comment>
<dbReference type="Proteomes" id="UP000295294">
    <property type="component" value="Chromosome 1"/>
</dbReference>
<dbReference type="GO" id="GO:0030170">
    <property type="term" value="F:pyridoxal phosphate binding"/>
    <property type="evidence" value="ECO:0007669"/>
    <property type="project" value="InterPro"/>
</dbReference>
<dbReference type="InterPro" id="IPR050087">
    <property type="entry name" value="AON_synthase_class-II"/>
</dbReference>
<keyword evidence="3" id="KW-0663">Pyridoxal phosphate</keyword>
<dbReference type="PANTHER" id="PTHR13693">
    <property type="entry name" value="CLASS II AMINOTRANSFERASE/8-AMINO-7-OXONONANOATE SYNTHASE"/>
    <property type="match status" value="1"/>
</dbReference>
<dbReference type="GO" id="GO:0009102">
    <property type="term" value="P:biotin biosynthetic process"/>
    <property type="evidence" value="ECO:0007669"/>
    <property type="project" value="TreeGrafter"/>
</dbReference>
<feature type="region of interest" description="Disordered" evidence="4">
    <location>
        <begin position="1"/>
        <end position="21"/>
    </location>
</feature>
<evidence type="ECO:0000313" key="7">
    <source>
        <dbReference type="Proteomes" id="UP000295294"/>
    </source>
</evidence>
<evidence type="ECO:0000313" key="6">
    <source>
        <dbReference type="EMBL" id="QBY50153.1"/>
    </source>
</evidence>
<dbReference type="RefSeq" id="WP_133094352.1">
    <property type="nucleotide sequence ID" value="NZ_CP038634.1"/>
</dbReference>
<dbReference type="KEGG" id="cox:E0W60_02740"/>
<name>A0A4P7LB12_9BURK</name>
<dbReference type="GO" id="GO:0008710">
    <property type="term" value="F:8-amino-7-oxononanoate synthase activity"/>
    <property type="evidence" value="ECO:0007669"/>
    <property type="project" value="TreeGrafter"/>
</dbReference>
<evidence type="ECO:0000256" key="1">
    <source>
        <dbReference type="ARBA" id="ARBA00001933"/>
    </source>
</evidence>
<evidence type="ECO:0000259" key="5">
    <source>
        <dbReference type="Pfam" id="PF00155"/>
    </source>
</evidence>
<accession>A0A4P7LB12</accession>
<dbReference type="Gene3D" id="3.40.640.10">
    <property type="entry name" value="Type I PLP-dependent aspartate aminotransferase-like (Major domain)"/>
    <property type="match status" value="1"/>
</dbReference>
<keyword evidence="2" id="KW-0808">Transferase</keyword>
<feature type="domain" description="Aminotransferase class I/classII large" evidence="5">
    <location>
        <begin position="60"/>
        <end position="397"/>
    </location>
</feature>
<dbReference type="InterPro" id="IPR015421">
    <property type="entry name" value="PyrdxlP-dep_Trfase_major"/>
</dbReference>
<gene>
    <name evidence="6" type="ORF">E0W60_02740</name>
</gene>
<protein>
    <submittedName>
        <fullName evidence="6">Quorum-sensing autoinducer synthase</fullName>
    </submittedName>
</protein>
<evidence type="ECO:0000256" key="3">
    <source>
        <dbReference type="ARBA" id="ARBA00022898"/>
    </source>
</evidence>
<organism evidence="6 7">
    <name type="scientific">Cupriavidus oxalaticus</name>
    <dbReference type="NCBI Taxonomy" id="96344"/>
    <lineage>
        <taxon>Bacteria</taxon>
        <taxon>Pseudomonadati</taxon>
        <taxon>Pseudomonadota</taxon>
        <taxon>Betaproteobacteria</taxon>
        <taxon>Burkholderiales</taxon>
        <taxon>Burkholderiaceae</taxon>
        <taxon>Cupriavidus</taxon>
    </lineage>
</organism>
<feature type="compositionally biased region" description="Basic and acidic residues" evidence="4">
    <location>
        <begin position="422"/>
        <end position="434"/>
    </location>
</feature>
<feature type="region of interest" description="Disordered" evidence="4">
    <location>
        <begin position="410"/>
        <end position="434"/>
    </location>
</feature>
<dbReference type="STRING" id="1349762.GCA_001592245_05051"/>